<evidence type="ECO:0000256" key="4">
    <source>
        <dbReference type="PROSITE-ProRule" id="PRU01161"/>
    </source>
</evidence>
<dbReference type="AlphaFoldDB" id="A0A3S9N0H5"/>
<organism evidence="6 7">
    <name type="scientific">Nonlabens ponticola</name>
    <dbReference type="NCBI Taxonomy" id="2496866"/>
    <lineage>
        <taxon>Bacteria</taxon>
        <taxon>Pseudomonadati</taxon>
        <taxon>Bacteroidota</taxon>
        <taxon>Flavobacteriia</taxon>
        <taxon>Flavobacteriales</taxon>
        <taxon>Flavobacteriaceae</taxon>
        <taxon>Nonlabens</taxon>
    </lineage>
</organism>
<dbReference type="PROSITE" id="PS51635">
    <property type="entry name" value="PNPLA"/>
    <property type="match status" value="1"/>
</dbReference>
<dbReference type="OrthoDB" id="9770965at2"/>
<comment type="caution">
    <text evidence="4">Lacks conserved residue(s) required for the propagation of feature annotation.</text>
</comment>
<dbReference type="SUPFAM" id="SSF52151">
    <property type="entry name" value="FabD/lysophospholipase-like"/>
    <property type="match status" value="1"/>
</dbReference>
<accession>A0A3S9N0H5</accession>
<keyword evidence="1 4" id="KW-0378">Hydrolase</keyword>
<reference evidence="6 7" key="1">
    <citation type="submission" date="2018-12" db="EMBL/GenBank/DDBJ databases">
        <title>Complete genome of Nonlabens sp. MJ115.</title>
        <authorList>
            <person name="Choi H.S."/>
            <person name="Jung J."/>
        </authorList>
    </citation>
    <scope>NUCLEOTIDE SEQUENCE [LARGE SCALE GENOMIC DNA]</scope>
    <source>
        <strain evidence="6 7">MJ115</strain>
    </source>
</reference>
<name>A0A3S9N0H5_9FLAO</name>
<proteinExistence type="predicted"/>
<protein>
    <submittedName>
        <fullName evidence="6">Patatin</fullName>
    </submittedName>
</protein>
<feature type="domain" description="PNPLA" evidence="5">
    <location>
        <begin position="6"/>
        <end position="164"/>
    </location>
</feature>
<dbReference type="RefSeq" id="WP_126448528.1">
    <property type="nucleotide sequence ID" value="NZ_CP034549.1"/>
</dbReference>
<feature type="active site" description="Proton acceptor" evidence="4">
    <location>
        <position position="151"/>
    </location>
</feature>
<dbReference type="PANTHER" id="PTHR14226:SF78">
    <property type="entry name" value="SLR0060 PROTEIN"/>
    <property type="match status" value="1"/>
</dbReference>
<keyword evidence="7" id="KW-1185">Reference proteome</keyword>
<keyword evidence="3 4" id="KW-0443">Lipid metabolism</keyword>
<evidence type="ECO:0000256" key="3">
    <source>
        <dbReference type="ARBA" id="ARBA00023098"/>
    </source>
</evidence>
<gene>
    <name evidence="6" type="ORF">EJ995_11430</name>
</gene>
<feature type="short sequence motif" description="DGA/G" evidence="4">
    <location>
        <begin position="151"/>
        <end position="153"/>
    </location>
</feature>
<dbReference type="Pfam" id="PF01734">
    <property type="entry name" value="Patatin"/>
    <property type="match status" value="1"/>
</dbReference>
<dbReference type="InterPro" id="IPR002641">
    <property type="entry name" value="PNPLA_dom"/>
</dbReference>
<evidence type="ECO:0000313" key="7">
    <source>
        <dbReference type="Proteomes" id="UP000279600"/>
    </source>
</evidence>
<evidence type="ECO:0000259" key="5">
    <source>
        <dbReference type="PROSITE" id="PS51635"/>
    </source>
</evidence>
<dbReference type="GO" id="GO:0016042">
    <property type="term" value="P:lipid catabolic process"/>
    <property type="evidence" value="ECO:0007669"/>
    <property type="project" value="UniProtKB-UniRule"/>
</dbReference>
<feature type="short sequence motif" description="GXSXG" evidence="4">
    <location>
        <begin position="37"/>
        <end position="41"/>
    </location>
</feature>
<dbReference type="InterPro" id="IPR050301">
    <property type="entry name" value="NTE"/>
</dbReference>
<dbReference type="EMBL" id="CP034549">
    <property type="protein sequence ID" value="AZQ44813.1"/>
    <property type="molecule type" value="Genomic_DNA"/>
</dbReference>
<dbReference type="Proteomes" id="UP000279600">
    <property type="component" value="Chromosome"/>
</dbReference>
<feature type="active site" description="Nucleophile" evidence="4">
    <location>
        <position position="39"/>
    </location>
</feature>
<dbReference type="CDD" id="cd07205">
    <property type="entry name" value="Pat_PNPLA6_PNPLA7_NTE1_like"/>
    <property type="match status" value="1"/>
</dbReference>
<keyword evidence="2 4" id="KW-0442">Lipid degradation</keyword>
<dbReference type="GO" id="GO:0016787">
    <property type="term" value="F:hydrolase activity"/>
    <property type="evidence" value="ECO:0007669"/>
    <property type="project" value="UniProtKB-UniRule"/>
</dbReference>
<dbReference type="Gene3D" id="3.40.1090.10">
    <property type="entry name" value="Cytosolic phospholipase A2 catalytic domain"/>
    <property type="match status" value="1"/>
</dbReference>
<dbReference type="KEGG" id="noj:EJ995_11430"/>
<dbReference type="PANTHER" id="PTHR14226">
    <property type="entry name" value="NEUROPATHY TARGET ESTERASE/SWISS CHEESE D.MELANOGASTER"/>
    <property type="match status" value="1"/>
</dbReference>
<evidence type="ECO:0000256" key="1">
    <source>
        <dbReference type="ARBA" id="ARBA00022801"/>
    </source>
</evidence>
<evidence type="ECO:0000313" key="6">
    <source>
        <dbReference type="EMBL" id="AZQ44813.1"/>
    </source>
</evidence>
<sequence>MKDLGLCLSGGGARASAHIGVLEALNENGIYPKQLSGTSAGALIASLYCYGYKPLEILEMSLQDEFVNIFKFQIITRNWNRLAALKKLLMKHMPENSFDAMKIPVHVCATNLNKGCAEFLNSGDLATAITASCAIPVIFKAVQIDGMTYVDGGVLNNLPVETLLDKDLTIMGVSICPHDEMAKVTSIREISERIFQLNVWSNVELRLKQCDIVLDLEDSFNYGMFDVKKSEELFRIGYDRTLQQMPSILAQLAD</sequence>
<evidence type="ECO:0000256" key="2">
    <source>
        <dbReference type="ARBA" id="ARBA00022963"/>
    </source>
</evidence>
<dbReference type="InterPro" id="IPR016035">
    <property type="entry name" value="Acyl_Trfase/lysoPLipase"/>
</dbReference>